<organism evidence="1 2">
    <name type="scientific">Acanthamoeba castellanii (strain ATCC 30010 / Neff)</name>
    <dbReference type="NCBI Taxonomy" id="1257118"/>
    <lineage>
        <taxon>Eukaryota</taxon>
        <taxon>Amoebozoa</taxon>
        <taxon>Discosea</taxon>
        <taxon>Longamoebia</taxon>
        <taxon>Centramoebida</taxon>
        <taxon>Acanthamoebidae</taxon>
        <taxon>Acanthamoeba</taxon>
    </lineage>
</organism>
<dbReference type="VEuPathDB" id="AmoebaDB:ACA1_248340"/>
<dbReference type="GeneID" id="14918583"/>
<dbReference type="Proteomes" id="UP000011083">
    <property type="component" value="Unassembled WGS sequence"/>
</dbReference>
<accession>L8GXV5</accession>
<evidence type="ECO:0000313" key="1">
    <source>
        <dbReference type="EMBL" id="ELR17830.1"/>
    </source>
</evidence>
<protein>
    <submittedName>
        <fullName evidence="1">Uncharacterized protein</fullName>
    </submittedName>
</protein>
<reference evidence="1 2" key="1">
    <citation type="journal article" date="2013" name="Genome Biol.">
        <title>Genome of Acanthamoeba castellanii highlights extensive lateral gene transfer and early evolution of tyrosine kinase signaling.</title>
        <authorList>
            <person name="Clarke M."/>
            <person name="Lohan A.J."/>
            <person name="Liu B."/>
            <person name="Lagkouvardos I."/>
            <person name="Roy S."/>
            <person name="Zafar N."/>
            <person name="Bertelli C."/>
            <person name="Schilde C."/>
            <person name="Kianianmomeni A."/>
            <person name="Burglin T.R."/>
            <person name="Frech C."/>
            <person name="Turcotte B."/>
            <person name="Kopec K.O."/>
            <person name="Synnott J.M."/>
            <person name="Choo C."/>
            <person name="Paponov I."/>
            <person name="Finkler A."/>
            <person name="Soon Heng Tan C."/>
            <person name="Hutchins A.P."/>
            <person name="Weinmeier T."/>
            <person name="Rattei T."/>
            <person name="Chu J.S."/>
            <person name="Gimenez G."/>
            <person name="Irimia M."/>
            <person name="Rigden D.J."/>
            <person name="Fitzpatrick D.A."/>
            <person name="Lorenzo-Morales J."/>
            <person name="Bateman A."/>
            <person name="Chiu C.H."/>
            <person name="Tang P."/>
            <person name="Hegemann P."/>
            <person name="Fromm H."/>
            <person name="Raoult D."/>
            <person name="Greub G."/>
            <person name="Miranda-Saavedra D."/>
            <person name="Chen N."/>
            <person name="Nash P."/>
            <person name="Ginger M.L."/>
            <person name="Horn M."/>
            <person name="Schaap P."/>
            <person name="Caler L."/>
            <person name="Loftus B."/>
        </authorList>
    </citation>
    <scope>NUCLEOTIDE SEQUENCE [LARGE SCALE GENOMIC DNA]</scope>
    <source>
        <strain evidence="1 2">Neff</strain>
    </source>
</reference>
<dbReference type="AlphaFoldDB" id="L8GXV5"/>
<gene>
    <name evidence="1" type="ORF">ACA1_248340</name>
</gene>
<evidence type="ECO:0000313" key="2">
    <source>
        <dbReference type="Proteomes" id="UP000011083"/>
    </source>
</evidence>
<dbReference type="KEGG" id="acan:ACA1_248340"/>
<name>L8GXV5_ACACF</name>
<dbReference type="EMBL" id="KB007971">
    <property type="protein sequence ID" value="ELR17830.1"/>
    <property type="molecule type" value="Genomic_DNA"/>
</dbReference>
<sequence length="128" mass="13871">MQCNILPNSGPMPPQHAFANQSAFVGVTTFEGRLVNVFTTQIEVVPGLSTRANLLQDVATLLPVRFNMEGVPPYDLLGPNEMTFLTFAEVSALPADVPLFNPPKACLNARPVLGFGSLASLNHRPLRR</sequence>
<dbReference type="RefSeq" id="XP_004339843.1">
    <property type="nucleotide sequence ID" value="XM_004339795.1"/>
</dbReference>
<proteinExistence type="predicted"/>
<keyword evidence="2" id="KW-1185">Reference proteome</keyword>